<dbReference type="VEuPathDB" id="VectorBase:SSCA005297"/>
<comment type="caution">
    <text evidence="3">The sequence shown here is derived from an EMBL/GenBank/DDBJ whole genome shotgun (WGS) entry which is preliminary data.</text>
</comment>
<keyword evidence="2" id="KW-0677">Repeat</keyword>
<dbReference type="InterPro" id="IPR026082">
    <property type="entry name" value="ABCA"/>
</dbReference>
<accession>A0A132A1U8</accession>
<proteinExistence type="predicted"/>
<gene>
    <name evidence="3" type="ORF">QR98_0027630</name>
</gene>
<evidence type="ECO:0000313" key="4">
    <source>
        <dbReference type="Proteomes" id="UP000616769"/>
    </source>
</evidence>
<dbReference type="Proteomes" id="UP000616769">
    <property type="component" value="Unassembled WGS sequence"/>
</dbReference>
<dbReference type="GO" id="GO:0140359">
    <property type="term" value="F:ABC-type transporter activity"/>
    <property type="evidence" value="ECO:0007669"/>
    <property type="project" value="InterPro"/>
</dbReference>
<name>A0A132A1U8_SARSC</name>
<dbReference type="GO" id="GO:0005319">
    <property type="term" value="F:lipid transporter activity"/>
    <property type="evidence" value="ECO:0007669"/>
    <property type="project" value="TreeGrafter"/>
</dbReference>
<dbReference type="AlphaFoldDB" id="A0A132A1U8"/>
<dbReference type="EMBL" id="JXLN01008229">
    <property type="protein sequence ID" value="KPM04320.1"/>
    <property type="molecule type" value="Genomic_DNA"/>
</dbReference>
<reference evidence="3 4" key="1">
    <citation type="journal article" date="2015" name="Parasit. Vectors">
        <title>Draft genome of the scabies mite.</title>
        <authorList>
            <person name="Rider S.D.Jr."/>
            <person name="Morgan M.S."/>
            <person name="Arlian L.G."/>
        </authorList>
    </citation>
    <scope>NUCLEOTIDE SEQUENCE [LARGE SCALE GENOMIC DNA]</scope>
    <source>
        <strain evidence="3">Arlian Lab</strain>
    </source>
</reference>
<evidence type="ECO:0000313" key="3">
    <source>
        <dbReference type="EMBL" id="KPM04320.1"/>
    </source>
</evidence>
<protein>
    <submittedName>
        <fullName evidence="3">Uncharacterized protein</fullName>
    </submittedName>
</protein>
<evidence type="ECO:0000256" key="2">
    <source>
        <dbReference type="ARBA" id="ARBA00022737"/>
    </source>
</evidence>
<dbReference type="GO" id="GO:0016020">
    <property type="term" value="C:membrane"/>
    <property type="evidence" value="ECO:0007669"/>
    <property type="project" value="InterPro"/>
</dbReference>
<dbReference type="PANTHER" id="PTHR19229">
    <property type="entry name" value="ATP-BINDING CASSETTE TRANSPORTER SUBFAMILY A ABCA"/>
    <property type="match status" value="1"/>
</dbReference>
<keyword evidence="1" id="KW-0813">Transport</keyword>
<sequence length="77" mass="8880">MEECDILCSRLAIMVNGQFKCIGSPQYLKHKFGTGYMITLRLSEEKANYEEAIKVIREQFPQSILRVSKGLQYGDDF</sequence>
<dbReference type="PANTHER" id="PTHR19229:SF36">
    <property type="entry name" value="ATP-BINDING CASSETTE SUB-FAMILY A MEMBER 2"/>
    <property type="match status" value="1"/>
</dbReference>
<organism evidence="3 4">
    <name type="scientific">Sarcoptes scabiei</name>
    <name type="common">Itch mite</name>
    <name type="synonym">Acarus scabiei</name>
    <dbReference type="NCBI Taxonomy" id="52283"/>
    <lineage>
        <taxon>Eukaryota</taxon>
        <taxon>Metazoa</taxon>
        <taxon>Ecdysozoa</taxon>
        <taxon>Arthropoda</taxon>
        <taxon>Chelicerata</taxon>
        <taxon>Arachnida</taxon>
        <taxon>Acari</taxon>
        <taxon>Acariformes</taxon>
        <taxon>Sarcoptiformes</taxon>
        <taxon>Astigmata</taxon>
        <taxon>Psoroptidia</taxon>
        <taxon>Sarcoptoidea</taxon>
        <taxon>Sarcoptidae</taxon>
        <taxon>Sarcoptinae</taxon>
        <taxon>Sarcoptes</taxon>
    </lineage>
</organism>
<evidence type="ECO:0000256" key="1">
    <source>
        <dbReference type="ARBA" id="ARBA00022448"/>
    </source>
</evidence>